<feature type="region of interest" description="Disordered" evidence="7">
    <location>
        <begin position="550"/>
        <end position="570"/>
    </location>
</feature>
<accession>A0ABS1RWW1</accession>
<dbReference type="InterPro" id="IPR017871">
    <property type="entry name" value="ABC_transporter-like_CS"/>
</dbReference>
<dbReference type="RefSeq" id="WP_234153364.1">
    <property type="nucleotide sequence ID" value="NZ_JAESJJ010000030.1"/>
</dbReference>
<evidence type="ECO:0000256" key="6">
    <source>
        <dbReference type="ARBA" id="ARBA00023136"/>
    </source>
</evidence>
<dbReference type="InterPro" id="IPR011527">
    <property type="entry name" value="ABC1_TM_dom"/>
</dbReference>
<dbReference type="CDD" id="cd07346">
    <property type="entry name" value="ABC_6TM_exporters"/>
    <property type="match status" value="1"/>
</dbReference>
<evidence type="ECO:0000256" key="7">
    <source>
        <dbReference type="SAM" id="MobiDB-lite"/>
    </source>
</evidence>
<keyword evidence="12" id="KW-1185">Reference proteome</keyword>
<feature type="transmembrane region" description="Helical" evidence="8">
    <location>
        <begin position="242"/>
        <end position="267"/>
    </location>
</feature>
<evidence type="ECO:0000256" key="2">
    <source>
        <dbReference type="ARBA" id="ARBA00022692"/>
    </source>
</evidence>
<keyword evidence="2 8" id="KW-0812">Transmembrane</keyword>
<feature type="transmembrane region" description="Helical" evidence="8">
    <location>
        <begin position="12"/>
        <end position="35"/>
    </location>
</feature>
<dbReference type="PANTHER" id="PTHR24221:SF654">
    <property type="entry name" value="ATP-BINDING CASSETTE SUB-FAMILY B MEMBER 6"/>
    <property type="match status" value="1"/>
</dbReference>
<dbReference type="InterPro" id="IPR036640">
    <property type="entry name" value="ABC1_TM_sf"/>
</dbReference>
<feature type="domain" description="ABC transmembrane type-1" evidence="10">
    <location>
        <begin position="11"/>
        <end position="302"/>
    </location>
</feature>
<evidence type="ECO:0000313" key="12">
    <source>
        <dbReference type="Proteomes" id="UP000604473"/>
    </source>
</evidence>
<feature type="transmembrane region" description="Helical" evidence="8">
    <location>
        <begin position="135"/>
        <end position="153"/>
    </location>
</feature>
<dbReference type="Pfam" id="PF00005">
    <property type="entry name" value="ABC_tran"/>
    <property type="match status" value="1"/>
</dbReference>
<keyword evidence="6 8" id="KW-0472">Membrane</keyword>
<dbReference type="GO" id="GO:0005524">
    <property type="term" value="F:ATP binding"/>
    <property type="evidence" value="ECO:0007669"/>
    <property type="project" value="UniProtKB-KW"/>
</dbReference>
<dbReference type="InterPro" id="IPR003439">
    <property type="entry name" value="ABC_transporter-like_ATP-bd"/>
</dbReference>
<name>A0ABS1RWW1_RHOSU</name>
<dbReference type="SUPFAM" id="SSF90123">
    <property type="entry name" value="ABC transporter transmembrane region"/>
    <property type="match status" value="1"/>
</dbReference>
<evidence type="ECO:0000256" key="3">
    <source>
        <dbReference type="ARBA" id="ARBA00022741"/>
    </source>
</evidence>
<sequence length="570" mass="63539">MIWPFLFKNKALLLSAIVAGIIKFTTPLLVIGLTASVVDTVTARDAPGVEITGELLLSIFKVIAVVTIFWLPSAYLRQYLCDTLSVRAAVELRAQMFANLLNQPYQKRMQFRAGDIGTRLLGDVQQIAGLIGDGLVYFWIDLCSVMIACVFILAEDLWVGGLAIAILPVYYLALGHYRQKIRQHSTKVQNDLGAVSAHVQERVQAIQVIQDLGAVDFERTQLQPRLEKARQSFLARSRTKSFSVMVSSFLTQVPSFVVLGVGGYAVLSGQLSVGSFTAIALYVRQIFWPLDNLSNFNVKLAMAQGSMDRLSEIWDTQDHTIRTREPIRRKALTVESLEFQLVSGGYGDPVLRHVSFKANRGDWIAVVGKSGTGKTTLTRLLMRWIPPMTGRILINGQDINTISLDTWRARVGYVSQDNLLFSGTLIENIAYTDHAPNYDRAWQACRDARISDFIEDLPNKLDHELKEFGTTLSAGQLQRLCLARALYRAPDVLILDEVTANLDSETEVSIYEMVRAAARDKIVLTVAHRPAVLSFATHRLLLDNQESHFSLMTPDPPPNGSLHVRAEHNT</sequence>
<dbReference type="Gene3D" id="1.20.1560.10">
    <property type="entry name" value="ABC transporter type 1, transmembrane domain"/>
    <property type="match status" value="1"/>
</dbReference>
<dbReference type="EMBL" id="JAESJJ010000030">
    <property type="protein sequence ID" value="MBL3610578.1"/>
    <property type="molecule type" value="Genomic_DNA"/>
</dbReference>
<organism evidence="11 12">
    <name type="scientific">Rhodovulum sulfidophilum</name>
    <name type="common">Rhodobacter sulfidophilus</name>
    <dbReference type="NCBI Taxonomy" id="35806"/>
    <lineage>
        <taxon>Bacteria</taxon>
        <taxon>Pseudomonadati</taxon>
        <taxon>Pseudomonadota</taxon>
        <taxon>Alphaproteobacteria</taxon>
        <taxon>Rhodobacterales</taxon>
        <taxon>Paracoccaceae</taxon>
        <taxon>Rhodovulum</taxon>
    </lineage>
</organism>
<keyword evidence="3" id="KW-0547">Nucleotide-binding</keyword>
<gene>
    <name evidence="11" type="ORF">JMM60_17595</name>
</gene>
<dbReference type="SUPFAM" id="SSF52540">
    <property type="entry name" value="P-loop containing nucleoside triphosphate hydrolases"/>
    <property type="match status" value="1"/>
</dbReference>
<feature type="domain" description="ABC transporter" evidence="9">
    <location>
        <begin position="332"/>
        <end position="570"/>
    </location>
</feature>
<evidence type="ECO:0000256" key="8">
    <source>
        <dbReference type="SAM" id="Phobius"/>
    </source>
</evidence>
<dbReference type="PROSITE" id="PS50929">
    <property type="entry name" value="ABC_TM1F"/>
    <property type="match status" value="1"/>
</dbReference>
<evidence type="ECO:0000259" key="9">
    <source>
        <dbReference type="PROSITE" id="PS50893"/>
    </source>
</evidence>
<dbReference type="PANTHER" id="PTHR24221">
    <property type="entry name" value="ATP-BINDING CASSETTE SUB-FAMILY B"/>
    <property type="match status" value="1"/>
</dbReference>
<dbReference type="Gene3D" id="3.40.50.300">
    <property type="entry name" value="P-loop containing nucleotide triphosphate hydrolases"/>
    <property type="match status" value="1"/>
</dbReference>
<protein>
    <submittedName>
        <fullName evidence="11">ABC transporter ATP-binding protein</fullName>
    </submittedName>
</protein>
<comment type="subcellular location">
    <subcellularLocation>
        <location evidence="1">Cell membrane</location>
        <topology evidence="1">Multi-pass membrane protein</topology>
    </subcellularLocation>
</comment>
<dbReference type="InterPro" id="IPR003593">
    <property type="entry name" value="AAA+_ATPase"/>
</dbReference>
<keyword evidence="4 11" id="KW-0067">ATP-binding</keyword>
<evidence type="ECO:0000256" key="1">
    <source>
        <dbReference type="ARBA" id="ARBA00004651"/>
    </source>
</evidence>
<dbReference type="InterPro" id="IPR039421">
    <property type="entry name" value="Type_1_exporter"/>
</dbReference>
<feature type="transmembrane region" description="Helical" evidence="8">
    <location>
        <begin position="55"/>
        <end position="76"/>
    </location>
</feature>
<dbReference type="Proteomes" id="UP000604473">
    <property type="component" value="Unassembled WGS sequence"/>
</dbReference>
<proteinExistence type="predicted"/>
<dbReference type="Pfam" id="PF00664">
    <property type="entry name" value="ABC_membrane"/>
    <property type="match status" value="1"/>
</dbReference>
<reference evidence="11 12" key="1">
    <citation type="submission" date="2021-01" db="EMBL/GenBank/DDBJ databases">
        <title>Draft genomes of Rhodovulum sulfidophilum.</title>
        <authorList>
            <person name="Guzman M.S."/>
        </authorList>
    </citation>
    <scope>NUCLEOTIDE SEQUENCE [LARGE SCALE GENOMIC DNA]</scope>
    <source>
        <strain evidence="11 12">AB35</strain>
    </source>
</reference>
<feature type="transmembrane region" description="Helical" evidence="8">
    <location>
        <begin position="159"/>
        <end position="177"/>
    </location>
</feature>
<dbReference type="PROSITE" id="PS00211">
    <property type="entry name" value="ABC_TRANSPORTER_1"/>
    <property type="match status" value="1"/>
</dbReference>
<evidence type="ECO:0000313" key="11">
    <source>
        <dbReference type="EMBL" id="MBL3610578.1"/>
    </source>
</evidence>
<dbReference type="PROSITE" id="PS50893">
    <property type="entry name" value="ABC_TRANSPORTER_2"/>
    <property type="match status" value="1"/>
</dbReference>
<evidence type="ECO:0000256" key="5">
    <source>
        <dbReference type="ARBA" id="ARBA00022989"/>
    </source>
</evidence>
<keyword evidence="5 8" id="KW-1133">Transmembrane helix</keyword>
<comment type="caution">
    <text evidence="11">The sequence shown here is derived from an EMBL/GenBank/DDBJ whole genome shotgun (WGS) entry which is preliminary data.</text>
</comment>
<dbReference type="SMART" id="SM00382">
    <property type="entry name" value="AAA"/>
    <property type="match status" value="1"/>
</dbReference>
<evidence type="ECO:0000256" key="4">
    <source>
        <dbReference type="ARBA" id="ARBA00022840"/>
    </source>
</evidence>
<evidence type="ECO:0000259" key="10">
    <source>
        <dbReference type="PROSITE" id="PS50929"/>
    </source>
</evidence>
<dbReference type="InterPro" id="IPR027417">
    <property type="entry name" value="P-loop_NTPase"/>
</dbReference>